<evidence type="ECO:0000313" key="2">
    <source>
        <dbReference type="Proteomes" id="UP000271087"/>
    </source>
</evidence>
<dbReference type="WBParaSite" id="nOo.2.0.1.t04004-RA">
    <property type="protein sequence ID" value="nOo.2.0.1.t04004-RA"/>
    <property type="gene ID" value="nOo.2.0.1.g04004"/>
</dbReference>
<dbReference type="Proteomes" id="UP000271087">
    <property type="component" value="Unassembled WGS sequence"/>
</dbReference>
<sequence length="111" mass="12949">MNAVEKADREEYYSSELSDCRYCFVALNCQMEPLELRTVAIVPSIFVLQVFLDQRQTRLHVQQSRDYNRLAFRYNPADDYSLSPHVLIGTTIEIYPYCKTLKLNGEKEGMS</sequence>
<evidence type="ECO:0000313" key="3">
    <source>
        <dbReference type="WBParaSite" id="nOo.2.0.1.t04004-RA"/>
    </source>
</evidence>
<name>A0A182E7L1_ONCOC</name>
<dbReference type="AlphaFoldDB" id="A0A182E7L1"/>
<keyword evidence="2" id="KW-1185">Reference proteome</keyword>
<reference evidence="1 2" key="2">
    <citation type="submission" date="2018-08" db="EMBL/GenBank/DDBJ databases">
        <authorList>
            <person name="Laetsch R D."/>
            <person name="Stevens L."/>
            <person name="Kumar S."/>
            <person name="Blaxter L. M."/>
        </authorList>
    </citation>
    <scope>NUCLEOTIDE SEQUENCE [LARGE SCALE GENOMIC DNA]</scope>
</reference>
<gene>
    <name evidence="1" type="ORF">NOO_LOCUS4004</name>
</gene>
<dbReference type="EMBL" id="UYRW01000836">
    <property type="protein sequence ID" value="VDK71372.1"/>
    <property type="molecule type" value="Genomic_DNA"/>
</dbReference>
<organism evidence="3">
    <name type="scientific">Onchocerca ochengi</name>
    <name type="common">Filarial nematode worm</name>
    <dbReference type="NCBI Taxonomy" id="42157"/>
    <lineage>
        <taxon>Eukaryota</taxon>
        <taxon>Metazoa</taxon>
        <taxon>Ecdysozoa</taxon>
        <taxon>Nematoda</taxon>
        <taxon>Chromadorea</taxon>
        <taxon>Rhabditida</taxon>
        <taxon>Spirurina</taxon>
        <taxon>Spiruromorpha</taxon>
        <taxon>Filarioidea</taxon>
        <taxon>Onchocercidae</taxon>
        <taxon>Onchocerca</taxon>
    </lineage>
</organism>
<protein>
    <submittedName>
        <fullName evidence="3">DUF3395 domain-containing protein</fullName>
    </submittedName>
</protein>
<proteinExistence type="predicted"/>
<reference evidence="3" key="1">
    <citation type="submission" date="2016-06" db="UniProtKB">
        <authorList>
            <consortium name="WormBaseParasite"/>
        </authorList>
    </citation>
    <scope>IDENTIFICATION</scope>
</reference>
<accession>A0A182E7L1</accession>
<evidence type="ECO:0000313" key="1">
    <source>
        <dbReference type="EMBL" id="VDK71372.1"/>
    </source>
</evidence>
<dbReference type="OrthoDB" id="10562526at2759"/>